<evidence type="ECO:0000256" key="1">
    <source>
        <dbReference type="SAM" id="Coils"/>
    </source>
</evidence>
<organism evidence="2 3">
    <name type="scientific">Plasmodium malariae</name>
    <dbReference type="NCBI Taxonomy" id="5858"/>
    <lineage>
        <taxon>Eukaryota</taxon>
        <taxon>Sar</taxon>
        <taxon>Alveolata</taxon>
        <taxon>Apicomplexa</taxon>
        <taxon>Aconoidasida</taxon>
        <taxon>Haemosporida</taxon>
        <taxon>Plasmodiidae</taxon>
        <taxon>Plasmodium</taxon>
        <taxon>Plasmodium (Plasmodium)</taxon>
    </lineage>
</organism>
<dbReference type="EMBL" id="FLQW01004778">
    <property type="protein sequence ID" value="SBS97501.1"/>
    <property type="molecule type" value="Genomic_DNA"/>
</dbReference>
<dbReference type="Proteomes" id="UP000078597">
    <property type="component" value="Unassembled WGS sequence"/>
</dbReference>
<feature type="coiled-coil region" evidence="1">
    <location>
        <begin position="158"/>
        <end position="192"/>
    </location>
</feature>
<gene>
    <name evidence="2" type="ORF">PMALA_060410</name>
</gene>
<protein>
    <submittedName>
        <fullName evidence="2">STP1 protein</fullName>
    </submittedName>
</protein>
<reference evidence="3" key="1">
    <citation type="submission" date="2016-05" db="EMBL/GenBank/DDBJ databases">
        <authorList>
            <person name="Naeem Raeece"/>
        </authorList>
    </citation>
    <scope>NUCLEOTIDE SEQUENCE [LARGE SCALE GENOMIC DNA]</scope>
</reference>
<evidence type="ECO:0000313" key="3">
    <source>
        <dbReference type="Proteomes" id="UP000078597"/>
    </source>
</evidence>
<evidence type="ECO:0000313" key="2">
    <source>
        <dbReference type="EMBL" id="SBS97501.1"/>
    </source>
</evidence>
<keyword evidence="1" id="KW-0175">Coiled coil</keyword>
<accession>A0A1A8WX10</accession>
<sequence length="315" mass="38458">MLDEYKNEEKENDMLLINIEELEHGKNYEELYKYIKTKLLSKLCILVLMTILEECKKEGYIEDRELHLDSSINEWNTEKNSVKKQEIEDIFIQKHINVYENGKNKDIHNNIWENFLREEIHDWIGKDETYINSIEYVWRRWISEKGKILKQYIDQNWFKELSEVNQNMLDEYKNEEKENDMLLINIEELEHGKNYEELYKYIKTKLLSKLCILVLMTILEECKKEGYIEDRELHLDSSINEWNTEKNSVKKQEIEDIFIQKHINVYENGKNKDIHNNIWENFLREEIHDWIGKDETYINSIECMNNDDKYDHIVE</sequence>
<dbReference type="AlphaFoldDB" id="A0A1A8WX10"/>
<name>A0A1A8WX10_PLAMA</name>
<proteinExistence type="predicted"/>